<protein>
    <recommendedName>
        <fullName evidence="16">Cell surface protein</fullName>
    </recommendedName>
</protein>
<keyword evidence="7" id="KW-0472">Membrane</keyword>
<evidence type="ECO:0008006" key="16">
    <source>
        <dbReference type="Google" id="ProtNLM"/>
    </source>
</evidence>
<keyword evidence="8" id="KW-1015">Disulfide bond</keyword>
<dbReference type="PANTHER" id="PTHR46730">
    <property type="entry name" value="POLYCYSTIN-1"/>
    <property type="match status" value="1"/>
</dbReference>
<feature type="domain" description="PKD" evidence="13">
    <location>
        <begin position="1005"/>
        <end position="1093"/>
    </location>
</feature>
<comment type="caution">
    <text evidence="14">The sequence shown here is derived from an EMBL/GenBank/DDBJ whole genome shotgun (WGS) entry which is preliminary data.</text>
</comment>
<accession>A0ABP8ZDD6</accession>
<keyword evidence="9" id="KW-0966">Cell projection</keyword>
<keyword evidence="15" id="KW-1185">Reference proteome</keyword>
<dbReference type="CDD" id="cd00063">
    <property type="entry name" value="FN3"/>
    <property type="match status" value="1"/>
</dbReference>
<name>A0ABP8ZDD6_9MICO</name>
<dbReference type="InterPro" id="IPR035986">
    <property type="entry name" value="PKD_dom_sf"/>
</dbReference>
<dbReference type="EMBL" id="BAABLP010000006">
    <property type="protein sequence ID" value="GAA4753676.1"/>
    <property type="molecule type" value="Genomic_DNA"/>
</dbReference>
<keyword evidence="6" id="KW-1133">Transmembrane helix</keyword>
<gene>
    <name evidence="14" type="ORF">GCM10025783_28230</name>
</gene>
<dbReference type="InterPro" id="IPR036116">
    <property type="entry name" value="FN3_sf"/>
</dbReference>
<dbReference type="Pfam" id="PF13385">
    <property type="entry name" value="Laminin_G_3"/>
    <property type="match status" value="1"/>
</dbReference>
<dbReference type="CDD" id="cd00110">
    <property type="entry name" value="LamG"/>
    <property type="match status" value="1"/>
</dbReference>
<evidence type="ECO:0000256" key="3">
    <source>
        <dbReference type="ARBA" id="ARBA00022692"/>
    </source>
</evidence>
<feature type="domain" description="PKD" evidence="13">
    <location>
        <begin position="532"/>
        <end position="620"/>
    </location>
</feature>
<keyword evidence="11" id="KW-0119">Carbohydrate metabolism</keyword>
<dbReference type="SMART" id="SM00560">
    <property type="entry name" value="LamGL"/>
    <property type="match status" value="1"/>
</dbReference>
<organism evidence="14 15">
    <name type="scientific">Amnibacterium soli</name>
    <dbReference type="NCBI Taxonomy" id="1282736"/>
    <lineage>
        <taxon>Bacteria</taxon>
        <taxon>Bacillati</taxon>
        <taxon>Actinomycetota</taxon>
        <taxon>Actinomycetes</taxon>
        <taxon>Micrococcales</taxon>
        <taxon>Microbacteriaceae</taxon>
        <taxon>Amnibacterium</taxon>
    </lineage>
</organism>
<evidence type="ECO:0000313" key="14">
    <source>
        <dbReference type="EMBL" id="GAA4753676.1"/>
    </source>
</evidence>
<evidence type="ECO:0000256" key="4">
    <source>
        <dbReference type="ARBA" id="ARBA00022729"/>
    </source>
</evidence>
<keyword evidence="10" id="KW-0326">Glycosidase</keyword>
<keyword evidence="4" id="KW-0732">Signal</keyword>
<dbReference type="Pfam" id="PF18911">
    <property type="entry name" value="PKD_4"/>
    <property type="match status" value="4"/>
</dbReference>
<evidence type="ECO:0000256" key="5">
    <source>
        <dbReference type="ARBA" id="ARBA00022737"/>
    </source>
</evidence>
<feature type="domain" description="PKD" evidence="13">
    <location>
        <begin position="922"/>
        <end position="1006"/>
    </location>
</feature>
<evidence type="ECO:0000256" key="9">
    <source>
        <dbReference type="ARBA" id="ARBA00023273"/>
    </source>
</evidence>
<comment type="subcellular location">
    <subcellularLocation>
        <location evidence="2">Cell projection</location>
    </subcellularLocation>
    <subcellularLocation>
        <location evidence="1">Membrane</location>
        <topology evidence="1">Multi-pass membrane protein</topology>
    </subcellularLocation>
</comment>
<dbReference type="InterPro" id="IPR000601">
    <property type="entry name" value="PKD_dom"/>
</dbReference>
<evidence type="ECO:0000259" key="13">
    <source>
        <dbReference type="PROSITE" id="PS50093"/>
    </source>
</evidence>
<proteinExistence type="predicted"/>
<evidence type="ECO:0000256" key="7">
    <source>
        <dbReference type="ARBA" id="ARBA00023136"/>
    </source>
</evidence>
<dbReference type="InterPro" id="IPR001791">
    <property type="entry name" value="Laminin_G"/>
</dbReference>
<dbReference type="CDD" id="cd00146">
    <property type="entry name" value="PKD"/>
    <property type="match status" value="3"/>
</dbReference>
<evidence type="ECO:0000256" key="10">
    <source>
        <dbReference type="ARBA" id="ARBA00023295"/>
    </source>
</evidence>
<sequence length="1300" mass="130109">MPFAVANSIWNHGTKAAIMSLTSDGDNVYGTGYVFGALSDGNLEGTFNAKWSDGSINWIEDCHGDTYSSAPMDGVLYTASHAHDCANVPGGFDQAVADNSATTKQRALAFSLPATGTLLHNTYGGSGYADFGGTPAPTMLPWYPDLTAGTFTGQAQAAWSVAAGSGYVLLGGEFPSVNGARQTGLVRFAVSSKAPNAEGPRLRGSAWAPTAVSLGSGSVRVGWLADYDRDDASLTYTVSRGGTVVGRTTAISRGWWYRPSLSITDTGLTPGSTATYTVTATDSDGNTATSAPVSTVVSGTSIGGTAGAYSRAVLADAPADYWRFDERSGSTVYDRSASSDLTAGAGVTLGAAGAITGDTDTAASFSGAAGAFAATATQIDAPNTFSLESWFKTTSTSGGKIMGFGSANTGDSSSYDRHVYMDSSGRVLFGVYPNASQTIQSAAGYNDGKWHQVAATLSSAGMQLFIDGKSVAKRADVTQGQSYRGYWRVGGDNSWSGAPYFTGTIDDVSVYGTALSDAQVANHYAAATVGTSNTAPTAKAAVAADGLVVTVDGSASTDADGKVAAYRWDFGDGTSAATATATHTYDAAGTYAVKLTVTDDGGLTDSVIRSTTVKAPNAAPSASFTAAADAATVSVDASGSKDPDGTIASYAWDFGDGGTATGASTKHTYAKSGSYDVALVVTDDAGASDRSTKTVQVTVPAVAAPLARDAFGRSVAAGLGTADLGGAWSIASADTAQFSVVSGAARVSDRAGTTLSAYLTGNPSTDTDLTASLTPSILPTGGSAYGGLLVRRQGGDDYGARLVVGSTGSVNVEVLKDGTALKGVTVAGLKEVAGGTLRLRVQASGTNPTQLSAKVWKDGSSEPTSWQVSAADSTAALQSSGGVGIRTYTGGAVSNGPVVWNVDDLVATTIGSTPAAPGNAAPKAAFTSNVDGLDVALDGGASTDSDGTVAKYAWDFGDGATGTGAKTTHTYAAAGTYSVKLAVTDDGGATDSTSSAVVVKAPAPTNAAPKASFTSIVDGLSVSVDGSGSSDSDGTVAKYAWDFGDGATSSDAKASHAYAAAGSYAVKLLITDDGGATDSVTRSVVVAAPAPADAVLAKDAFGRDAAKSLGTADIGGSWTVPSESGSFAVSQGHAVLSGRPGITLNAYLGALSSSSTDTTATITPSSLPTGGTLFAGLTGRRVGNDDYSGRVNVSPAGAITVEILRSGVSLKSATLKGVTATAGTGIHLRLQVTGTGTTTIQARAWLDGTAEPTGWAVSTTDTTAALQSAGSVGIRTYTGSGVTNAPLAAWFDDLVVTELR</sequence>
<evidence type="ECO:0000313" key="15">
    <source>
        <dbReference type="Proteomes" id="UP001500121"/>
    </source>
</evidence>
<keyword evidence="5" id="KW-0677">Repeat</keyword>
<dbReference type="PROSITE" id="PS50025">
    <property type="entry name" value="LAM_G_DOMAIN"/>
    <property type="match status" value="1"/>
</dbReference>
<dbReference type="PANTHER" id="PTHR46730:SF4">
    <property type="entry name" value="POLYCYSTIC KIDNEY DISEASE PROTEIN 1-LIKE 1"/>
    <property type="match status" value="1"/>
</dbReference>
<dbReference type="SUPFAM" id="SSF49299">
    <property type="entry name" value="PKD domain"/>
    <property type="match status" value="4"/>
</dbReference>
<keyword evidence="11" id="KW-0624">Polysaccharide degradation</keyword>
<dbReference type="InterPro" id="IPR003961">
    <property type="entry name" value="FN3_dom"/>
</dbReference>
<evidence type="ECO:0000256" key="1">
    <source>
        <dbReference type="ARBA" id="ARBA00004141"/>
    </source>
</evidence>
<dbReference type="InterPro" id="IPR022409">
    <property type="entry name" value="PKD/Chitinase_dom"/>
</dbReference>
<reference evidence="15" key="1">
    <citation type="journal article" date="2019" name="Int. J. Syst. Evol. Microbiol.">
        <title>The Global Catalogue of Microorganisms (GCM) 10K type strain sequencing project: providing services to taxonomists for standard genome sequencing and annotation.</title>
        <authorList>
            <consortium name="The Broad Institute Genomics Platform"/>
            <consortium name="The Broad Institute Genome Sequencing Center for Infectious Disease"/>
            <person name="Wu L."/>
            <person name="Ma J."/>
        </authorList>
    </citation>
    <scope>NUCLEOTIDE SEQUENCE [LARGE SCALE GENOMIC DNA]</scope>
    <source>
        <strain evidence="15">JCM 19015</strain>
    </source>
</reference>
<evidence type="ECO:0000259" key="12">
    <source>
        <dbReference type="PROSITE" id="PS50025"/>
    </source>
</evidence>
<keyword evidence="3" id="KW-0812">Transmembrane</keyword>
<dbReference type="Proteomes" id="UP001500121">
    <property type="component" value="Unassembled WGS sequence"/>
</dbReference>
<dbReference type="InterPro" id="IPR013320">
    <property type="entry name" value="ConA-like_dom_sf"/>
</dbReference>
<dbReference type="Gene3D" id="2.60.40.10">
    <property type="entry name" value="Immunoglobulins"/>
    <property type="match status" value="5"/>
</dbReference>
<dbReference type="Gene3D" id="2.60.120.200">
    <property type="match status" value="1"/>
</dbReference>
<feature type="domain" description="Laminin G" evidence="12">
    <location>
        <begin position="362"/>
        <end position="531"/>
    </location>
</feature>
<evidence type="ECO:0000256" key="2">
    <source>
        <dbReference type="ARBA" id="ARBA00004316"/>
    </source>
</evidence>
<dbReference type="InterPro" id="IPR006558">
    <property type="entry name" value="LamG-like"/>
</dbReference>
<dbReference type="SUPFAM" id="SSF49899">
    <property type="entry name" value="Concanavalin A-like lectins/glucanases"/>
    <property type="match status" value="1"/>
</dbReference>
<feature type="domain" description="PKD" evidence="13">
    <location>
        <begin position="616"/>
        <end position="704"/>
    </location>
</feature>
<evidence type="ECO:0000256" key="6">
    <source>
        <dbReference type="ARBA" id="ARBA00022989"/>
    </source>
</evidence>
<dbReference type="SMART" id="SM00089">
    <property type="entry name" value="PKD"/>
    <property type="match status" value="4"/>
</dbReference>
<evidence type="ECO:0000256" key="11">
    <source>
        <dbReference type="ARBA" id="ARBA00023326"/>
    </source>
</evidence>
<evidence type="ECO:0000256" key="8">
    <source>
        <dbReference type="ARBA" id="ARBA00023157"/>
    </source>
</evidence>
<dbReference type="SUPFAM" id="SSF49265">
    <property type="entry name" value="Fibronectin type III"/>
    <property type="match status" value="1"/>
</dbReference>
<dbReference type="SMART" id="SM00282">
    <property type="entry name" value="LamG"/>
    <property type="match status" value="1"/>
</dbReference>
<keyword evidence="10" id="KW-0378">Hydrolase</keyword>
<dbReference type="PROSITE" id="PS50093">
    <property type="entry name" value="PKD"/>
    <property type="match status" value="4"/>
</dbReference>
<dbReference type="InterPro" id="IPR013783">
    <property type="entry name" value="Ig-like_fold"/>
</dbReference>